<evidence type="ECO:0000256" key="2">
    <source>
        <dbReference type="ARBA" id="ARBA00022692"/>
    </source>
</evidence>
<proteinExistence type="predicted"/>
<dbReference type="PANTHER" id="PTHR31395:SF23">
    <property type="entry name" value="GEO05642P1"/>
    <property type="match status" value="1"/>
</dbReference>
<keyword evidence="3 5" id="KW-1133">Transmembrane helix</keyword>
<evidence type="ECO:0000259" key="7">
    <source>
        <dbReference type="Pfam" id="PF13908"/>
    </source>
</evidence>
<dbReference type="GeneID" id="102809817"/>
<dbReference type="RefSeq" id="XP_006812221.1">
    <property type="nucleotide sequence ID" value="XM_006812158.1"/>
</dbReference>
<keyword evidence="8" id="KW-1185">Reference proteome</keyword>
<reference evidence="9" key="1">
    <citation type="submission" date="2025-08" db="UniProtKB">
        <authorList>
            <consortium name="RefSeq"/>
        </authorList>
    </citation>
    <scope>IDENTIFICATION</scope>
    <source>
        <tissue evidence="9">Testes</tissue>
    </source>
</reference>
<dbReference type="Pfam" id="PF13908">
    <property type="entry name" value="Shisa_N"/>
    <property type="match status" value="1"/>
</dbReference>
<protein>
    <submittedName>
        <fullName evidence="9">Protein shisa-5-like</fullName>
    </submittedName>
</protein>
<feature type="transmembrane region" description="Helical" evidence="5">
    <location>
        <begin position="88"/>
        <end position="112"/>
    </location>
</feature>
<evidence type="ECO:0000256" key="4">
    <source>
        <dbReference type="ARBA" id="ARBA00023136"/>
    </source>
</evidence>
<evidence type="ECO:0000256" key="5">
    <source>
        <dbReference type="SAM" id="Phobius"/>
    </source>
</evidence>
<name>A0ABM0LWT0_SACKO</name>
<keyword evidence="6" id="KW-0732">Signal</keyword>
<comment type="subcellular location">
    <subcellularLocation>
        <location evidence="1">Membrane</location>
    </subcellularLocation>
</comment>
<evidence type="ECO:0000256" key="3">
    <source>
        <dbReference type="ARBA" id="ARBA00022989"/>
    </source>
</evidence>
<evidence type="ECO:0000256" key="6">
    <source>
        <dbReference type="SAM" id="SignalP"/>
    </source>
</evidence>
<sequence length="199" mass="22269">MTNILFVAMVCILVVVKEAKNDRCTGYVDILGNQKNGFDCPSIIQDDWDDDKYCCGTYNYKYCCDYITWLTAKFQDDDVILPSPMSSIMVGILIGVLIIVVVVIIVIIMCASSTKRSQKRKRVDIITSPSAKPPAYTATITYTPVSQPEPPSYSPCKQPCNAAYIQPKRTTRHSYFTNQTSSNDTSYPGQSDIIIEEMN</sequence>
<evidence type="ECO:0000313" key="9">
    <source>
        <dbReference type="RefSeq" id="XP_006812221.1"/>
    </source>
</evidence>
<gene>
    <name evidence="9" type="primary">LOC102809817</name>
</gene>
<dbReference type="PANTHER" id="PTHR31395">
    <property type="entry name" value="SHISA"/>
    <property type="match status" value="1"/>
</dbReference>
<evidence type="ECO:0000313" key="8">
    <source>
        <dbReference type="Proteomes" id="UP000694865"/>
    </source>
</evidence>
<dbReference type="Proteomes" id="UP000694865">
    <property type="component" value="Unplaced"/>
</dbReference>
<evidence type="ECO:0000256" key="1">
    <source>
        <dbReference type="ARBA" id="ARBA00004370"/>
    </source>
</evidence>
<dbReference type="InterPro" id="IPR053891">
    <property type="entry name" value="Shisa_N"/>
</dbReference>
<keyword evidence="4 5" id="KW-0472">Membrane</keyword>
<feature type="domain" description="Shisa N-terminal" evidence="7">
    <location>
        <begin position="22"/>
        <end position="65"/>
    </location>
</feature>
<organism evidence="8 9">
    <name type="scientific">Saccoglossus kowalevskii</name>
    <name type="common">Acorn worm</name>
    <dbReference type="NCBI Taxonomy" id="10224"/>
    <lineage>
        <taxon>Eukaryota</taxon>
        <taxon>Metazoa</taxon>
        <taxon>Hemichordata</taxon>
        <taxon>Enteropneusta</taxon>
        <taxon>Harrimaniidae</taxon>
        <taxon>Saccoglossus</taxon>
    </lineage>
</organism>
<keyword evidence="2 5" id="KW-0812">Transmembrane</keyword>
<feature type="chain" id="PRO_5045508054" evidence="6">
    <location>
        <begin position="20"/>
        <end position="199"/>
    </location>
</feature>
<accession>A0ABM0LWT0</accession>
<dbReference type="InterPro" id="IPR026910">
    <property type="entry name" value="Shisa"/>
</dbReference>
<feature type="signal peptide" evidence="6">
    <location>
        <begin position="1"/>
        <end position="19"/>
    </location>
</feature>